<keyword evidence="3" id="KW-1185">Reference proteome</keyword>
<dbReference type="SUPFAM" id="SSF49899">
    <property type="entry name" value="Concanavalin A-like lectins/glucanases"/>
    <property type="match status" value="1"/>
</dbReference>
<dbReference type="EMBL" id="BBYQ01000057">
    <property type="protein sequence ID" value="GAP29476.1"/>
    <property type="molecule type" value="Genomic_DNA"/>
</dbReference>
<name>A0ABC9YW38_9NOCA</name>
<dbReference type="Proteomes" id="UP000180166">
    <property type="component" value="Chromosome"/>
</dbReference>
<reference evidence="2 3" key="2">
    <citation type="journal article" date="2016" name="Genome Announc.">
        <title>Draft Genome Sequence of Erythromycin- and Oxytetracycline-Sensitive Nocardia seriolae Strain U-1 (NBRC 110359).</title>
        <authorList>
            <person name="Imajoh M."/>
            <person name="Sukeda M."/>
            <person name="Shimizu M."/>
            <person name="Yamane J."/>
            <person name="Ohnishi K."/>
            <person name="Oshima S."/>
        </authorList>
    </citation>
    <scope>NUCLEOTIDE SEQUENCE [LARGE SCALE GENOMIC DNA]</scope>
    <source>
        <strain evidence="2 3">U-1</strain>
    </source>
</reference>
<dbReference type="RefSeq" id="WP_033088308.1">
    <property type="nucleotide sequence ID" value="NZ_AP028458.1"/>
</dbReference>
<dbReference type="AlphaFoldDB" id="A0ABC9YW38"/>
<reference evidence="3" key="1">
    <citation type="submission" date="2015-07" db="EMBL/GenBank/DDBJ databases">
        <title>Nocardia seriolae U-1 whole genome shotgun sequence.</title>
        <authorList>
            <person name="Imajoh M."/>
            <person name="Fukumoto Y."/>
            <person name="Sukeda M."/>
            <person name="Yamane J."/>
            <person name="Yamasaki K."/>
            <person name="Shimizu M."/>
            <person name="Ohnishi K."/>
            <person name="Oshima S."/>
        </authorList>
    </citation>
    <scope>NUCLEOTIDE SEQUENCE [LARGE SCALE GENOMIC DNA]</scope>
    <source>
        <strain evidence="3">U-1</strain>
    </source>
</reference>
<accession>A0ABC9YW38</accession>
<dbReference type="Pfam" id="PF01828">
    <property type="entry name" value="Peptidase_A4"/>
    <property type="match status" value="1"/>
</dbReference>
<gene>
    <name evidence="1" type="ORF">NS506_00552</name>
    <name evidence="2" type="ORF">NSK11_contig00057-0014</name>
</gene>
<evidence type="ECO:0000313" key="4">
    <source>
        <dbReference type="Proteomes" id="UP000180166"/>
    </source>
</evidence>
<sequence length="265" mass="27189">MAAVFGPAAHPGSGWADPAAPAPLLTPNADVYSGYGAVAPEFTVLTAHWREPEVSCPPSGIPGGLVNTVMTGSSIQRIPGLAAVPGGVEGVLFVPHVATWIGLVGMNGATDRHLIQTGTAVICDGGVAYHQAFFETPSFGDQAGMPEPDANAPGNNWDTPATMPGDELEATITWDGHETYRLVVADTTRGWRFGATSRNPVVPTGALAVVESIPYNVPGFTPVTFTGVTADGKPLDSYAPRPLTITATSTTPTALTGGSFTVPAP</sequence>
<dbReference type="GeneID" id="93371219"/>
<dbReference type="InterPro" id="IPR013320">
    <property type="entry name" value="ConA-like_dom_sf"/>
</dbReference>
<evidence type="ECO:0000313" key="3">
    <source>
        <dbReference type="Proteomes" id="UP000037179"/>
    </source>
</evidence>
<dbReference type="Proteomes" id="UP000037179">
    <property type="component" value="Unassembled WGS sequence"/>
</dbReference>
<dbReference type="EMBL" id="CP017839">
    <property type="protein sequence ID" value="APA94634.1"/>
    <property type="molecule type" value="Genomic_DNA"/>
</dbReference>
<protein>
    <submittedName>
        <fullName evidence="2">Uncharacterized protein</fullName>
    </submittedName>
</protein>
<proteinExistence type="predicted"/>
<dbReference type="InterPro" id="IPR000250">
    <property type="entry name" value="Peptidase_G1"/>
</dbReference>
<dbReference type="KEGG" id="nsr:NS506_00552"/>
<evidence type="ECO:0000313" key="2">
    <source>
        <dbReference type="EMBL" id="GAP29476.1"/>
    </source>
</evidence>
<reference evidence="1 4" key="3">
    <citation type="submission" date="2016-10" db="EMBL/GenBank/DDBJ databases">
        <title>Genome sequence of Nocardia seriolae strain EM150506, isolated from Anguila japonica.</title>
        <authorList>
            <person name="Han H.-J."/>
        </authorList>
    </citation>
    <scope>NUCLEOTIDE SEQUENCE [LARGE SCALE GENOMIC DNA]</scope>
    <source>
        <strain evidence="1 4">EM150506</strain>
    </source>
</reference>
<dbReference type="Gene3D" id="2.60.120.700">
    <property type="entry name" value="Peptidase G1"/>
    <property type="match status" value="1"/>
</dbReference>
<evidence type="ECO:0000313" key="1">
    <source>
        <dbReference type="EMBL" id="APA94634.1"/>
    </source>
</evidence>
<organism evidence="2 3">
    <name type="scientific">Nocardia seriolae</name>
    <dbReference type="NCBI Taxonomy" id="37332"/>
    <lineage>
        <taxon>Bacteria</taxon>
        <taxon>Bacillati</taxon>
        <taxon>Actinomycetota</taxon>
        <taxon>Actinomycetes</taxon>
        <taxon>Mycobacteriales</taxon>
        <taxon>Nocardiaceae</taxon>
        <taxon>Nocardia</taxon>
    </lineage>
</organism>
<dbReference type="InterPro" id="IPR038656">
    <property type="entry name" value="Peptidase_G1_sf"/>
</dbReference>